<keyword evidence="2" id="KW-0732">Signal</keyword>
<feature type="region of interest" description="Disordered" evidence="1">
    <location>
        <begin position="36"/>
        <end position="67"/>
    </location>
</feature>
<proteinExistence type="predicted"/>
<evidence type="ECO:0000313" key="3">
    <source>
        <dbReference type="EMBL" id="CUU56316.1"/>
    </source>
</evidence>
<evidence type="ECO:0000256" key="2">
    <source>
        <dbReference type="SAM" id="SignalP"/>
    </source>
</evidence>
<organism evidence="3 4">
    <name type="scientific">Parafrankia irregularis</name>
    <dbReference type="NCBI Taxonomy" id="795642"/>
    <lineage>
        <taxon>Bacteria</taxon>
        <taxon>Bacillati</taxon>
        <taxon>Actinomycetota</taxon>
        <taxon>Actinomycetes</taxon>
        <taxon>Frankiales</taxon>
        <taxon>Frankiaceae</taxon>
        <taxon>Parafrankia</taxon>
    </lineage>
</organism>
<feature type="signal peptide" evidence="2">
    <location>
        <begin position="1"/>
        <end position="24"/>
    </location>
</feature>
<evidence type="ECO:0000313" key="4">
    <source>
        <dbReference type="Proteomes" id="UP000198802"/>
    </source>
</evidence>
<feature type="chain" id="PRO_5038501128" description="DUF5642 domain-containing protein" evidence="2">
    <location>
        <begin position="25"/>
        <end position="265"/>
    </location>
</feature>
<dbReference type="PROSITE" id="PS51257">
    <property type="entry name" value="PROKAR_LIPOPROTEIN"/>
    <property type="match status" value="1"/>
</dbReference>
<feature type="compositionally biased region" description="Low complexity" evidence="1">
    <location>
        <begin position="36"/>
        <end position="60"/>
    </location>
</feature>
<name>A0A0S4QND5_9ACTN</name>
<protein>
    <recommendedName>
        <fullName evidence="5">DUF5642 domain-containing protein</fullName>
    </recommendedName>
</protein>
<sequence length="265" mass="27514">MGSIRQGWGGRRPVLGAIAASALAAVLTGCQEGSLTLSTPTTSPTAGPATKPAPAGPETPSTQVTATPTSQLSAADYVLAAGPETAGFESSGGADDPDSDGDSAIETTVATCAGFPEYDPPEPSDETTGDLFTSTEESDFQAVSRAKILPASQIRQNAEIVTSPLFGDCYRAALEEQFTGPDANGYTYELVAVETPPPPPGATALIRTSLGVTDQYGTYGYVRDTLYFYVGEVAVQLEVINVQNVPPPDIEQGFVDQIADRLTNQ</sequence>
<feature type="region of interest" description="Disordered" evidence="1">
    <location>
        <begin position="84"/>
        <end position="104"/>
    </location>
</feature>
<gene>
    <name evidence="3" type="ORF">Ga0074812_107200</name>
</gene>
<reference evidence="4" key="1">
    <citation type="submission" date="2015-11" db="EMBL/GenBank/DDBJ databases">
        <authorList>
            <person name="Varghese N."/>
        </authorList>
    </citation>
    <scope>NUCLEOTIDE SEQUENCE [LARGE SCALE GENOMIC DNA]</scope>
    <source>
        <strain evidence="4">DSM 45899</strain>
    </source>
</reference>
<keyword evidence="4" id="KW-1185">Reference proteome</keyword>
<dbReference type="EMBL" id="FAOZ01000007">
    <property type="protein sequence ID" value="CUU56316.1"/>
    <property type="molecule type" value="Genomic_DNA"/>
</dbReference>
<dbReference type="RefSeq" id="WP_091276356.1">
    <property type="nucleotide sequence ID" value="NZ_FAOZ01000007.1"/>
</dbReference>
<accession>A0A0S4QND5</accession>
<dbReference type="AlphaFoldDB" id="A0A0S4QND5"/>
<dbReference type="Proteomes" id="UP000198802">
    <property type="component" value="Unassembled WGS sequence"/>
</dbReference>
<evidence type="ECO:0000256" key="1">
    <source>
        <dbReference type="SAM" id="MobiDB-lite"/>
    </source>
</evidence>
<evidence type="ECO:0008006" key="5">
    <source>
        <dbReference type="Google" id="ProtNLM"/>
    </source>
</evidence>